<dbReference type="Proteomes" id="UP000886268">
    <property type="component" value="Unassembled WGS sequence"/>
</dbReference>
<accession>A0A7V1I429</accession>
<reference evidence="1" key="1">
    <citation type="journal article" date="2020" name="mSystems">
        <title>Genome- and Community-Level Interaction Insights into Carbon Utilization and Element Cycling Functions of Hydrothermarchaeota in Hydrothermal Sediment.</title>
        <authorList>
            <person name="Zhou Z."/>
            <person name="Liu Y."/>
            <person name="Xu W."/>
            <person name="Pan J."/>
            <person name="Luo Z.H."/>
            <person name="Li M."/>
        </authorList>
    </citation>
    <scope>NUCLEOTIDE SEQUENCE [LARGE SCALE GENOMIC DNA]</scope>
    <source>
        <strain evidence="1">HyVt-45</strain>
    </source>
</reference>
<dbReference type="InterPro" id="IPR007438">
    <property type="entry name" value="DUF488"/>
</dbReference>
<name>A0A7V1I429_DESA2</name>
<dbReference type="PANTHER" id="PTHR39337:SF1">
    <property type="entry name" value="BLR5642 PROTEIN"/>
    <property type="match status" value="1"/>
</dbReference>
<evidence type="ECO:0000313" key="1">
    <source>
        <dbReference type="EMBL" id="HEB74111.1"/>
    </source>
</evidence>
<dbReference type="InterPro" id="IPR014519">
    <property type="entry name" value="UCP024492"/>
</dbReference>
<comment type="caution">
    <text evidence="1">The sequence shown here is derived from an EMBL/GenBank/DDBJ whole genome shotgun (WGS) entry which is preliminary data.</text>
</comment>
<dbReference type="PANTHER" id="PTHR39337">
    <property type="entry name" value="BLR5642 PROTEIN"/>
    <property type="match status" value="1"/>
</dbReference>
<proteinExistence type="predicted"/>
<organism evidence="1">
    <name type="scientific">Desulfofervidus auxilii</name>
    <dbReference type="NCBI Taxonomy" id="1621989"/>
    <lineage>
        <taxon>Bacteria</taxon>
        <taxon>Pseudomonadati</taxon>
        <taxon>Thermodesulfobacteriota</taxon>
        <taxon>Candidatus Desulfofervidia</taxon>
        <taxon>Candidatus Desulfofervidales</taxon>
        <taxon>Candidatus Desulfofervidaceae</taxon>
        <taxon>Candidatus Desulfofervidus</taxon>
    </lineage>
</organism>
<protein>
    <submittedName>
        <fullName evidence="1">DUF488 domain-containing protein</fullName>
    </submittedName>
</protein>
<dbReference type="EMBL" id="DRKW01000155">
    <property type="protein sequence ID" value="HEB74111.1"/>
    <property type="molecule type" value="Genomic_DNA"/>
</dbReference>
<dbReference type="Pfam" id="PF04343">
    <property type="entry name" value="DUF488"/>
    <property type="match status" value="1"/>
</dbReference>
<dbReference type="AlphaFoldDB" id="A0A7V1I429"/>
<sequence length="141" mass="16834">MVIYTIGSSVRSIEEFLEILEIYGIKCVIDVRRFPTSRLPHFKRENLVDILTQQGIKYCYLGKELGGYRKGGYEAYMKTETYLKAIEKLEKIAQERVSVITCAERFPWRCHRRFIAQSLKQRHWQVIHIIEKEKTWQGQNY</sequence>
<dbReference type="PIRSF" id="PIRSF024492">
    <property type="entry name" value="UCP024492"/>
    <property type="match status" value="1"/>
</dbReference>
<gene>
    <name evidence="1" type="ORF">ENJ03_02695</name>
</gene>